<keyword evidence="2" id="KW-0812">Transmembrane</keyword>
<dbReference type="RefSeq" id="WP_289163290.1">
    <property type="nucleotide sequence ID" value="NZ_JASZZN010000006.1"/>
</dbReference>
<sequence>MRTENVIRSVTEKKQDGYILLAVIAVLVLLITVLASLSNLSLRRALASREASVRLQQRWGIASIEATVLPRAAKVFERIEEQRVEVKQAGKERTEFREIEFPRQLRSAVTLGEVTFDVLLADEDAKVNLNQVYHMAGIQRTSETLSDLAGPVAAQAIRISPAVDRVPMSEQDLRQTKQDETEPPPLPRAFHSWGTVLDEQRLVTTIGNQAALPNLTSEVTLFGGGAINLKRASDRAIAAVARCVLSRAGADRLVDRYRENPTLSVNLLVDREAKSQSEKTRLKRLLCDSSQHFSLWIDASATARRRQRTFTVTRKDDDGVSVNERFAY</sequence>
<feature type="region of interest" description="Disordered" evidence="1">
    <location>
        <begin position="167"/>
        <end position="191"/>
    </location>
</feature>
<evidence type="ECO:0000313" key="4">
    <source>
        <dbReference type="Proteomes" id="UP001239462"/>
    </source>
</evidence>
<feature type="transmembrane region" description="Helical" evidence="2">
    <location>
        <begin position="18"/>
        <end position="40"/>
    </location>
</feature>
<keyword evidence="4" id="KW-1185">Reference proteome</keyword>
<proteinExistence type="predicted"/>
<protein>
    <submittedName>
        <fullName evidence="3">Type II secretion system protein GspK</fullName>
    </submittedName>
</protein>
<name>A0ABT7PGZ8_9BACT</name>
<accession>A0ABT7PGZ8</accession>
<gene>
    <name evidence="3" type="ORF">QTN89_10040</name>
</gene>
<evidence type="ECO:0000313" key="3">
    <source>
        <dbReference type="EMBL" id="MDM4015770.1"/>
    </source>
</evidence>
<comment type="caution">
    <text evidence="3">The sequence shown here is derived from an EMBL/GenBank/DDBJ whole genome shotgun (WGS) entry which is preliminary data.</text>
</comment>
<evidence type="ECO:0000256" key="2">
    <source>
        <dbReference type="SAM" id="Phobius"/>
    </source>
</evidence>
<dbReference type="Proteomes" id="UP001239462">
    <property type="component" value="Unassembled WGS sequence"/>
</dbReference>
<reference evidence="3 4" key="1">
    <citation type="submission" date="2023-06" db="EMBL/GenBank/DDBJ databases">
        <title>Roseiconus lacunae JC819 isolated from Gulf of Mannar region, Tamil Nadu.</title>
        <authorList>
            <person name="Pk S."/>
            <person name="Ch S."/>
            <person name="Ch V.R."/>
        </authorList>
    </citation>
    <scope>NUCLEOTIDE SEQUENCE [LARGE SCALE GENOMIC DNA]</scope>
    <source>
        <strain evidence="3 4">JC819</strain>
    </source>
</reference>
<organism evidence="3 4">
    <name type="scientific">Roseiconus lacunae</name>
    <dbReference type="NCBI Taxonomy" id="2605694"/>
    <lineage>
        <taxon>Bacteria</taxon>
        <taxon>Pseudomonadati</taxon>
        <taxon>Planctomycetota</taxon>
        <taxon>Planctomycetia</taxon>
        <taxon>Pirellulales</taxon>
        <taxon>Pirellulaceae</taxon>
        <taxon>Roseiconus</taxon>
    </lineage>
</organism>
<evidence type="ECO:0000256" key="1">
    <source>
        <dbReference type="SAM" id="MobiDB-lite"/>
    </source>
</evidence>
<keyword evidence="2" id="KW-0472">Membrane</keyword>
<dbReference type="EMBL" id="JASZZN010000006">
    <property type="protein sequence ID" value="MDM4015770.1"/>
    <property type="molecule type" value="Genomic_DNA"/>
</dbReference>
<feature type="compositionally biased region" description="Basic and acidic residues" evidence="1">
    <location>
        <begin position="171"/>
        <end position="180"/>
    </location>
</feature>
<keyword evidence="2" id="KW-1133">Transmembrane helix</keyword>